<dbReference type="InterPro" id="IPR036624">
    <property type="entry name" value="Hcp1-lik_sf"/>
</dbReference>
<dbReference type="InterPro" id="IPR008514">
    <property type="entry name" value="T6SS_Hcp"/>
</dbReference>
<dbReference type="Proteomes" id="UP000238365">
    <property type="component" value="Chromosome"/>
</dbReference>
<dbReference type="OrthoDB" id="5674026at2"/>
<dbReference type="PANTHER" id="PTHR36152:SF1">
    <property type="entry name" value="UBIQUITIN-LIKE DOMAIN-CONTAINING PROTEIN"/>
    <property type="match status" value="1"/>
</dbReference>
<dbReference type="InterPro" id="IPR053165">
    <property type="entry name" value="HSI-I_assembly_Hcp1"/>
</dbReference>
<sequence>MKALYLRVDHIAGESQDAHHRAWIDVLSCTWGTLRADAGNAQVNYRNLTVHAFADKAVPAMLLYASNGNKIRKIELSACKAGFGAIEYYRITLENVFVAQALLNDDGDMTTVEYEFQADCVKMQYWEQTAKGGKGAETRYGWDIKNHRSVF</sequence>
<protein>
    <submittedName>
        <fullName evidence="1">Hcp1 family type VI secretion system effector</fullName>
    </submittedName>
</protein>
<dbReference type="RefSeq" id="WP_104956286.1">
    <property type="nucleotide sequence ID" value="NZ_CP026377.1"/>
</dbReference>
<dbReference type="EMBL" id="CP026377">
    <property type="protein sequence ID" value="AUX92390.1"/>
    <property type="molecule type" value="Genomic_DNA"/>
</dbReference>
<evidence type="ECO:0000313" key="2">
    <source>
        <dbReference type="Proteomes" id="UP000238365"/>
    </source>
</evidence>
<reference evidence="1 2" key="1">
    <citation type="submission" date="2018-01" db="EMBL/GenBank/DDBJ databases">
        <title>Complete and assembled Genome of Pantoea gaviniae DSM22758T.</title>
        <authorList>
            <person name="Stevens M.J.A."/>
            <person name="Zurfluh K."/>
            <person name="Stephan R."/>
        </authorList>
    </citation>
    <scope>NUCLEOTIDE SEQUENCE [LARGE SCALE GENOMIC DNA]</scope>
    <source>
        <strain evidence="1 2">DSM 22758</strain>
    </source>
</reference>
<evidence type="ECO:0000313" key="1">
    <source>
        <dbReference type="EMBL" id="AUX92390.1"/>
    </source>
</evidence>
<dbReference type="SUPFAM" id="SSF141452">
    <property type="entry name" value="Hcp1-like"/>
    <property type="match status" value="1"/>
</dbReference>
<dbReference type="KEGG" id="pgz:C2E15_04365"/>
<dbReference type="Gene3D" id="2.30.110.20">
    <property type="entry name" value="Hcp1-like"/>
    <property type="match status" value="1"/>
</dbReference>
<dbReference type="PANTHER" id="PTHR36152">
    <property type="entry name" value="CYTOPLASMIC PROTEIN-RELATED"/>
    <property type="match status" value="1"/>
</dbReference>
<accession>A0A1X1E8U3</accession>
<name>A0A1X1E8U3_9GAMM</name>
<organism evidence="1 2">
    <name type="scientific">Mixta gaviniae</name>
    <dbReference type="NCBI Taxonomy" id="665914"/>
    <lineage>
        <taxon>Bacteria</taxon>
        <taxon>Pseudomonadati</taxon>
        <taxon>Pseudomonadota</taxon>
        <taxon>Gammaproteobacteria</taxon>
        <taxon>Enterobacterales</taxon>
        <taxon>Erwiniaceae</taxon>
        <taxon>Mixta</taxon>
    </lineage>
</organism>
<dbReference type="AlphaFoldDB" id="A0A1X1E8U3"/>
<proteinExistence type="predicted"/>
<gene>
    <name evidence="1" type="ORF">C2E15_04365</name>
</gene>
<keyword evidence="2" id="KW-1185">Reference proteome</keyword>
<dbReference type="Pfam" id="PF05638">
    <property type="entry name" value="T6SS_HCP"/>
    <property type="match status" value="1"/>
</dbReference>